<comment type="caution">
    <text evidence="2">The sequence shown here is derived from an EMBL/GenBank/DDBJ whole genome shotgun (WGS) entry which is preliminary data.</text>
</comment>
<dbReference type="AlphaFoldDB" id="A0AAP5KU83"/>
<dbReference type="EMBL" id="JARPYR010000002">
    <property type="protein sequence ID" value="MDT2595691.1"/>
    <property type="molecule type" value="Genomic_DNA"/>
</dbReference>
<gene>
    <name evidence="2" type="ORF">P7D36_02090</name>
    <name evidence="1" type="ORF">P7D39_01400</name>
</gene>
<evidence type="ECO:0000313" key="4">
    <source>
        <dbReference type="Proteomes" id="UP001256547"/>
    </source>
</evidence>
<evidence type="ECO:0000313" key="1">
    <source>
        <dbReference type="EMBL" id="MDT2595691.1"/>
    </source>
</evidence>
<sequence>MKKIIGYFFKKPLVLEDKKPFEIILPIDALYDGKEPVVESNHQILREIEKKYEYPIDSLHSFFIISEIADID</sequence>
<keyword evidence="4" id="KW-1185">Reference proteome</keyword>
<dbReference type="EMBL" id="JARPYT010000002">
    <property type="protein sequence ID" value="MDT2636303.1"/>
    <property type="molecule type" value="Genomic_DNA"/>
</dbReference>
<protein>
    <submittedName>
        <fullName evidence="2">Uncharacterized protein</fullName>
    </submittedName>
</protein>
<reference evidence="2 4" key="1">
    <citation type="submission" date="2023-03" db="EMBL/GenBank/DDBJ databases">
        <authorList>
            <person name="Shen W."/>
            <person name="Cai J."/>
        </authorList>
    </citation>
    <scope>NUCLEOTIDE SEQUENCE</scope>
    <source>
        <strain evidence="2">P55-2</strain>
        <strain evidence="1 4">P72-2</strain>
    </source>
</reference>
<dbReference type="Proteomes" id="UP001245561">
    <property type="component" value="Unassembled WGS sequence"/>
</dbReference>
<evidence type="ECO:0000313" key="2">
    <source>
        <dbReference type="EMBL" id="MDT2636303.1"/>
    </source>
</evidence>
<dbReference type="Proteomes" id="UP001256547">
    <property type="component" value="Unassembled WGS sequence"/>
</dbReference>
<evidence type="ECO:0000313" key="3">
    <source>
        <dbReference type="Proteomes" id="UP001245561"/>
    </source>
</evidence>
<accession>A0AAP5KU83</accession>
<dbReference type="RefSeq" id="WP_137603199.1">
    <property type="nucleotide sequence ID" value="NZ_JARPYR010000002.1"/>
</dbReference>
<name>A0AAP5KU83_9ENTE</name>
<proteinExistence type="predicted"/>
<organism evidence="2 3">
    <name type="scientific">Enterococcus dongliensis</name>
    <dbReference type="NCBI Taxonomy" id="2559925"/>
    <lineage>
        <taxon>Bacteria</taxon>
        <taxon>Bacillati</taxon>
        <taxon>Bacillota</taxon>
        <taxon>Bacilli</taxon>
        <taxon>Lactobacillales</taxon>
        <taxon>Enterococcaceae</taxon>
        <taxon>Enterococcus</taxon>
    </lineage>
</organism>